<feature type="active site" evidence="7">
    <location>
        <position position="437"/>
    </location>
</feature>
<dbReference type="InterPro" id="IPR027417">
    <property type="entry name" value="P-loop_NTPase"/>
</dbReference>
<comment type="caution">
    <text evidence="10">The sequence shown here is derived from an EMBL/GenBank/DDBJ whole genome shotgun (WGS) entry which is preliminary data.</text>
</comment>
<evidence type="ECO:0000256" key="7">
    <source>
        <dbReference type="HAMAP-Rule" id="MF_00028"/>
    </source>
</evidence>
<dbReference type="InterPro" id="IPR002586">
    <property type="entry name" value="CobQ/CobB/MinD/ParA_Nub-bd_dom"/>
</dbReference>
<dbReference type="NCBIfam" id="TIGR00313">
    <property type="entry name" value="cobQ"/>
    <property type="match status" value="1"/>
</dbReference>
<feature type="domain" description="CobB/CobQ-like glutamine amidotransferase" evidence="9">
    <location>
        <begin position="260"/>
        <end position="444"/>
    </location>
</feature>
<name>A0ABU4WWE0_9HYPH</name>
<dbReference type="InterPro" id="IPR047045">
    <property type="entry name" value="CobQ_N"/>
</dbReference>
<evidence type="ECO:0000256" key="6">
    <source>
        <dbReference type="ARBA" id="ARBA00025166"/>
    </source>
</evidence>
<dbReference type="InterPro" id="IPR004459">
    <property type="entry name" value="CobQ_synth"/>
</dbReference>
<evidence type="ECO:0000259" key="8">
    <source>
        <dbReference type="Pfam" id="PF01656"/>
    </source>
</evidence>
<protein>
    <recommendedName>
        <fullName evidence="3 7">Cobyric acid synthase</fullName>
    </recommendedName>
</protein>
<accession>A0ABU4WWE0</accession>
<evidence type="ECO:0000256" key="2">
    <source>
        <dbReference type="ARBA" id="ARBA00006205"/>
    </source>
</evidence>
<feature type="active site" description="Nucleophile" evidence="7">
    <location>
        <position position="340"/>
    </location>
</feature>
<keyword evidence="4 7" id="KW-0169">Cobalamin biosynthesis</keyword>
<dbReference type="InterPro" id="IPR011698">
    <property type="entry name" value="GATase_3"/>
</dbReference>
<gene>
    <name evidence="7" type="primary">cobQ</name>
    <name evidence="10" type="ORF">RFM51_09305</name>
</gene>
<dbReference type="Gene3D" id="3.40.50.880">
    <property type="match status" value="1"/>
</dbReference>
<organism evidence="10 11">
    <name type="scientific">Mesorhizobium australafricanum</name>
    <dbReference type="NCBI Taxonomy" id="3072311"/>
    <lineage>
        <taxon>Bacteria</taxon>
        <taxon>Pseudomonadati</taxon>
        <taxon>Pseudomonadota</taxon>
        <taxon>Alphaproteobacteria</taxon>
        <taxon>Hyphomicrobiales</taxon>
        <taxon>Phyllobacteriaceae</taxon>
        <taxon>Mesorhizobium</taxon>
    </lineage>
</organism>
<sequence length="497" mass="52863">MARAIMLQGTGSDVGKTVLVAGLCRAARNRGLKVRPFKPQNMSNNAAVADIPGGNKAGQGEIGRGQWLQALACGVRPTVHMNPVLLKPQSDIGSQVVVQGKVYGEARARDYQAMKAGLMDAVLDSWAKVGEGADLVIVEGAGSPAEINLRSRDIANMGFATRANVPVILVGDIDRGGVIASVAGTHLILPEEDRRMIAGYLINKFRGDVSLFDDGISAIEKFTGWRCFGVVPWLKAAGRLPSEDSVVLERLASGEKRALKVAVPMLARIANFDDLDPLKAEPQVEVVFVPPGKPLPQDAGLVVIPGSKSTIGDLVKFRENGWDRDLAAHRKRGGHVVGICGGYQMLGRVVRDPDGIEGSVTEAEGLGLLDIETVMEPEKTVRNSSARSVQFGLPLEGYEIHLGRTTGPDTARPSAILNGAEDGAVSADGKVIGTYLHGLFSADAFRAAYLESLGVRGGGIDYRADVERALDEVAAELERHLDCDAIFGLARQGWLAR</sequence>
<comment type="pathway">
    <text evidence="1 7">Cofactor biosynthesis; adenosylcobalamin biosynthesis.</text>
</comment>
<dbReference type="SUPFAM" id="SSF52317">
    <property type="entry name" value="Class I glutamine amidotransferase-like"/>
    <property type="match status" value="1"/>
</dbReference>
<evidence type="ECO:0000256" key="1">
    <source>
        <dbReference type="ARBA" id="ARBA00004953"/>
    </source>
</evidence>
<evidence type="ECO:0000313" key="10">
    <source>
        <dbReference type="EMBL" id="MDX8439791.1"/>
    </source>
</evidence>
<evidence type="ECO:0000256" key="5">
    <source>
        <dbReference type="ARBA" id="ARBA00022962"/>
    </source>
</evidence>
<dbReference type="RefSeq" id="WP_320213703.1">
    <property type="nucleotide sequence ID" value="NZ_JAVIIS010000010.1"/>
</dbReference>
<evidence type="ECO:0000256" key="3">
    <source>
        <dbReference type="ARBA" id="ARBA00019833"/>
    </source>
</evidence>
<evidence type="ECO:0000259" key="9">
    <source>
        <dbReference type="Pfam" id="PF07685"/>
    </source>
</evidence>
<dbReference type="PANTHER" id="PTHR21343:SF1">
    <property type="entry name" value="COBYRIC ACID SYNTHASE"/>
    <property type="match status" value="1"/>
</dbReference>
<dbReference type="InterPro" id="IPR033949">
    <property type="entry name" value="CobQ_GATase1"/>
</dbReference>
<dbReference type="InterPro" id="IPR029062">
    <property type="entry name" value="Class_I_gatase-like"/>
</dbReference>
<dbReference type="CDD" id="cd05389">
    <property type="entry name" value="CobQ_N"/>
    <property type="match status" value="1"/>
</dbReference>
<dbReference type="SUPFAM" id="SSF52540">
    <property type="entry name" value="P-loop containing nucleoside triphosphate hydrolases"/>
    <property type="match status" value="1"/>
</dbReference>
<dbReference type="Gene3D" id="3.40.50.300">
    <property type="entry name" value="P-loop containing nucleotide triphosphate hydrolases"/>
    <property type="match status" value="1"/>
</dbReference>
<dbReference type="NCBIfam" id="NF001989">
    <property type="entry name" value="PRK00784.1"/>
    <property type="match status" value="1"/>
</dbReference>
<comment type="function">
    <text evidence="6 7">Catalyzes amidations at positions B, D, E, and G on adenosylcobyrinic A,C-diamide. NH(2) groups are provided by glutamine, and one molecule of ATP is hydrogenolyzed for each amidation.</text>
</comment>
<reference evidence="10 11" key="1">
    <citation type="submission" date="2023-08" db="EMBL/GenBank/DDBJ databases">
        <title>Implementing the SeqCode for naming new Mesorhizobium species isolated from Vachellia karroo root nodules.</title>
        <authorList>
            <person name="Van Lill M."/>
        </authorList>
    </citation>
    <scope>NUCLEOTIDE SEQUENCE [LARGE SCALE GENOMIC DNA]</scope>
    <source>
        <strain evidence="10 11">VK3E</strain>
    </source>
</reference>
<dbReference type="HAMAP" id="MF_00028">
    <property type="entry name" value="CobQ"/>
    <property type="match status" value="1"/>
</dbReference>
<dbReference type="Pfam" id="PF07685">
    <property type="entry name" value="GATase_3"/>
    <property type="match status" value="1"/>
</dbReference>
<feature type="domain" description="CobQ/CobB/MinD/ParA nucleotide binding" evidence="8">
    <location>
        <begin position="5"/>
        <end position="244"/>
    </location>
</feature>
<keyword evidence="5 7" id="KW-0315">Glutamine amidotransferase</keyword>
<keyword evidence="11" id="KW-1185">Reference proteome</keyword>
<dbReference type="Pfam" id="PF01656">
    <property type="entry name" value="CbiA"/>
    <property type="match status" value="1"/>
</dbReference>
<dbReference type="PANTHER" id="PTHR21343">
    <property type="entry name" value="DETHIOBIOTIN SYNTHETASE"/>
    <property type="match status" value="1"/>
</dbReference>
<dbReference type="CDD" id="cd01750">
    <property type="entry name" value="GATase1_CobQ"/>
    <property type="match status" value="1"/>
</dbReference>
<evidence type="ECO:0000256" key="4">
    <source>
        <dbReference type="ARBA" id="ARBA00022573"/>
    </source>
</evidence>
<evidence type="ECO:0000313" key="11">
    <source>
        <dbReference type="Proteomes" id="UP001272097"/>
    </source>
</evidence>
<dbReference type="EMBL" id="JAVIIS010000010">
    <property type="protein sequence ID" value="MDX8439791.1"/>
    <property type="molecule type" value="Genomic_DNA"/>
</dbReference>
<dbReference type="Proteomes" id="UP001272097">
    <property type="component" value="Unassembled WGS sequence"/>
</dbReference>
<dbReference type="PROSITE" id="PS51274">
    <property type="entry name" value="GATASE_COBBQ"/>
    <property type="match status" value="1"/>
</dbReference>
<proteinExistence type="inferred from homology"/>
<comment type="similarity">
    <text evidence="2 7">Belongs to the CobB/CobQ family. CobQ subfamily.</text>
</comment>